<sequence length="422" mass="46625">MEPPPRPNKQKTWLLCEPVTVLDQRTSDTISDTQQPRADSPEGDKEFEQGTSQLSDKIGDTQQPRADSPEGDRKSEQGTSQLSDNIGDTQQPRANSLVRNRKSKKKTSPLSDNSSDTQKARAKSSEGSSDVEYCGRKLLLANIYFEEKMPKVIGDYVNVHIFTLPNGARDIRHAKDAADKLKKGSEENALGAIGEPESESTLLSALKCLDTSGLRVDYQGGWIPSLKPPGTEHLDDARPQISVGLSDEFLAHAMETTTGIYVPMAFLSTLQEDLTLISNPRGNLYGPRFPFLIVEEGENLHQAQNKAAVSGAIALRMLKGLREFNGPKHTQGSDHKQSEFTLDVVFSIVTEGSVHELWVHTDYFPDGKSDGKSPKVLMARLSAYRNAVTWNCVALSRRIQAILKWGKGEFTDKVVSMLEWEA</sequence>
<dbReference type="OrthoDB" id="5372703at2759"/>
<evidence type="ECO:0000256" key="1">
    <source>
        <dbReference type="SAM" id="MobiDB-lite"/>
    </source>
</evidence>
<feature type="compositionally biased region" description="Polar residues" evidence="1">
    <location>
        <begin position="49"/>
        <end position="65"/>
    </location>
</feature>
<accession>A0A317VRC7</accession>
<name>A0A317VRC7_9EURO</name>
<proteinExistence type="predicted"/>
<keyword evidence="3" id="KW-1185">Reference proteome</keyword>
<dbReference type="RefSeq" id="XP_025397414.1">
    <property type="nucleotide sequence ID" value="XM_025546772.1"/>
</dbReference>
<protein>
    <submittedName>
        <fullName evidence="2">Uncharacterized protein</fullName>
    </submittedName>
</protein>
<reference evidence="2 3" key="1">
    <citation type="submission" date="2016-12" db="EMBL/GenBank/DDBJ databases">
        <title>The genomes of Aspergillus section Nigri reveals drivers in fungal speciation.</title>
        <authorList>
            <consortium name="DOE Joint Genome Institute"/>
            <person name="Vesth T.C."/>
            <person name="Nybo J."/>
            <person name="Theobald S."/>
            <person name="Brandl J."/>
            <person name="Frisvad J.C."/>
            <person name="Nielsen K.F."/>
            <person name="Lyhne E.K."/>
            <person name="Kogle M.E."/>
            <person name="Kuo A."/>
            <person name="Riley R."/>
            <person name="Clum A."/>
            <person name="Nolan M."/>
            <person name="Lipzen A."/>
            <person name="Salamov A."/>
            <person name="Henrissat B."/>
            <person name="Wiebenga A."/>
            <person name="De Vries R.P."/>
            <person name="Grigoriev I.V."/>
            <person name="Mortensen U.H."/>
            <person name="Andersen M.R."/>
            <person name="Baker S.E."/>
        </authorList>
    </citation>
    <scope>NUCLEOTIDE SEQUENCE [LARGE SCALE GENOMIC DNA]</scope>
    <source>
        <strain evidence="2 3">CBS 117.55</strain>
    </source>
</reference>
<dbReference type="VEuPathDB" id="FungiDB:BO70DRAFT_398302"/>
<evidence type="ECO:0000313" key="3">
    <source>
        <dbReference type="Proteomes" id="UP000247233"/>
    </source>
</evidence>
<feature type="compositionally biased region" description="Polar residues" evidence="1">
    <location>
        <begin position="108"/>
        <end position="117"/>
    </location>
</feature>
<feature type="compositionally biased region" description="Polar residues" evidence="1">
    <location>
        <begin position="23"/>
        <end position="37"/>
    </location>
</feature>
<feature type="compositionally biased region" description="Basic and acidic residues" evidence="1">
    <location>
        <begin position="39"/>
        <end position="48"/>
    </location>
</feature>
<feature type="compositionally biased region" description="Basic and acidic residues" evidence="1">
    <location>
        <begin position="67"/>
        <end position="76"/>
    </location>
</feature>
<comment type="caution">
    <text evidence="2">The sequence shown here is derived from an EMBL/GenBank/DDBJ whole genome shotgun (WGS) entry which is preliminary data.</text>
</comment>
<organism evidence="2 3">
    <name type="scientific">Aspergillus heteromorphus CBS 117.55</name>
    <dbReference type="NCBI Taxonomy" id="1448321"/>
    <lineage>
        <taxon>Eukaryota</taxon>
        <taxon>Fungi</taxon>
        <taxon>Dikarya</taxon>
        <taxon>Ascomycota</taxon>
        <taxon>Pezizomycotina</taxon>
        <taxon>Eurotiomycetes</taxon>
        <taxon>Eurotiomycetidae</taxon>
        <taxon>Eurotiales</taxon>
        <taxon>Aspergillaceae</taxon>
        <taxon>Aspergillus</taxon>
        <taxon>Aspergillus subgen. Circumdati</taxon>
    </lineage>
</organism>
<evidence type="ECO:0000313" key="2">
    <source>
        <dbReference type="EMBL" id="PWY75448.1"/>
    </source>
</evidence>
<feature type="region of interest" description="Disordered" evidence="1">
    <location>
        <begin position="1"/>
        <end position="128"/>
    </location>
</feature>
<dbReference type="AlphaFoldDB" id="A0A317VRC7"/>
<gene>
    <name evidence="2" type="ORF">BO70DRAFT_398302</name>
</gene>
<feature type="compositionally biased region" description="Polar residues" evidence="1">
    <location>
        <begin position="77"/>
        <end position="98"/>
    </location>
</feature>
<dbReference type="EMBL" id="MSFL01000021">
    <property type="protein sequence ID" value="PWY75448.1"/>
    <property type="molecule type" value="Genomic_DNA"/>
</dbReference>
<dbReference type="Proteomes" id="UP000247233">
    <property type="component" value="Unassembled WGS sequence"/>
</dbReference>
<dbReference type="GeneID" id="37069009"/>